<gene>
    <name evidence="1" type="ORF">E7Z73_06165</name>
</gene>
<comment type="caution">
    <text evidence="1">The sequence shown here is derived from an EMBL/GenBank/DDBJ whole genome shotgun (WGS) entry which is preliminary data.</text>
</comment>
<evidence type="ECO:0000313" key="1">
    <source>
        <dbReference type="EMBL" id="MBE6505309.1"/>
    </source>
</evidence>
<dbReference type="AlphaFoldDB" id="A0A8T3VB34"/>
<reference evidence="1" key="1">
    <citation type="submission" date="2019-04" db="EMBL/GenBank/DDBJ databases">
        <title>Evolution of Biomass-Degrading Anaerobic Consortia Revealed by Metagenomics.</title>
        <authorList>
            <person name="Peng X."/>
        </authorList>
    </citation>
    <scope>NUCLEOTIDE SEQUENCE</scope>
    <source>
        <strain evidence="1">SIG12</strain>
    </source>
</reference>
<sequence length="119" mass="13768">MINEKFANDITTFNISNSIDSLFSLKDNFHSDVSYKSDCRAFYEKLLEVSKSKGLGDNISIQTIYDGNIPEKVFTIHIGQKLSKNDKYVLLDEITNYMGIYAKNNMLRNFYKDAYIIIK</sequence>
<dbReference type="EMBL" id="SUTE01000044">
    <property type="protein sequence ID" value="MBE6505309.1"/>
    <property type="molecule type" value="Genomic_DNA"/>
</dbReference>
<dbReference type="RefSeq" id="WP_303736959.1">
    <property type="nucleotide sequence ID" value="NZ_SUTE01000044.1"/>
</dbReference>
<name>A0A8T3VB34_9EURY</name>
<protein>
    <submittedName>
        <fullName evidence="1">Uncharacterized protein</fullName>
    </submittedName>
</protein>
<evidence type="ECO:0000313" key="2">
    <source>
        <dbReference type="Proteomes" id="UP000762703"/>
    </source>
</evidence>
<accession>A0A8T3VB34</accession>
<organism evidence="1 2">
    <name type="scientific">Methanobrevibacter millerae</name>
    <dbReference type="NCBI Taxonomy" id="230361"/>
    <lineage>
        <taxon>Archaea</taxon>
        <taxon>Methanobacteriati</taxon>
        <taxon>Methanobacteriota</taxon>
        <taxon>Methanomada group</taxon>
        <taxon>Methanobacteria</taxon>
        <taxon>Methanobacteriales</taxon>
        <taxon>Methanobacteriaceae</taxon>
        <taxon>Methanobrevibacter</taxon>
    </lineage>
</organism>
<proteinExistence type="predicted"/>
<dbReference type="Proteomes" id="UP000762703">
    <property type="component" value="Unassembled WGS sequence"/>
</dbReference>